<name>A0A0E9WZC3_ANGAN</name>
<accession>A0A0E9WZC3</accession>
<proteinExistence type="predicted"/>
<dbReference type="AlphaFoldDB" id="A0A0E9WZC3"/>
<reference evidence="1" key="2">
    <citation type="journal article" date="2015" name="Fish Shellfish Immunol.">
        <title>Early steps in the European eel (Anguilla anguilla)-Vibrio vulnificus interaction in the gills: Role of the RtxA13 toxin.</title>
        <authorList>
            <person name="Callol A."/>
            <person name="Pajuelo D."/>
            <person name="Ebbesson L."/>
            <person name="Teles M."/>
            <person name="MacKenzie S."/>
            <person name="Amaro C."/>
        </authorList>
    </citation>
    <scope>NUCLEOTIDE SEQUENCE</scope>
</reference>
<protein>
    <submittedName>
        <fullName evidence="1">Uncharacterized protein</fullName>
    </submittedName>
</protein>
<sequence length="115" mass="12430">MGCPDWLCSASVHLAPRSPVGPVHRSHFFLAIGSAESESLSESCSSASSLVAEPSWPTGIAPFLWGRTVKKASCQSLFSKYARMISKTWLTVSTLRLFILTKLPRGSCAWSIPSS</sequence>
<reference evidence="1" key="1">
    <citation type="submission" date="2014-11" db="EMBL/GenBank/DDBJ databases">
        <authorList>
            <person name="Amaro Gonzalez C."/>
        </authorList>
    </citation>
    <scope>NUCLEOTIDE SEQUENCE</scope>
</reference>
<evidence type="ECO:0000313" key="1">
    <source>
        <dbReference type="EMBL" id="JAH94975.1"/>
    </source>
</evidence>
<dbReference type="EMBL" id="GBXM01013602">
    <property type="protein sequence ID" value="JAH94975.1"/>
    <property type="molecule type" value="Transcribed_RNA"/>
</dbReference>
<organism evidence="1">
    <name type="scientific">Anguilla anguilla</name>
    <name type="common">European freshwater eel</name>
    <name type="synonym">Muraena anguilla</name>
    <dbReference type="NCBI Taxonomy" id="7936"/>
    <lineage>
        <taxon>Eukaryota</taxon>
        <taxon>Metazoa</taxon>
        <taxon>Chordata</taxon>
        <taxon>Craniata</taxon>
        <taxon>Vertebrata</taxon>
        <taxon>Euteleostomi</taxon>
        <taxon>Actinopterygii</taxon>
        <taxon>Neopterygii</taxon>
        <taxon>Teleostei</taxon>
        <taxon>Anguilliformes</taxon>
        <taxon>Anguillidae</taxon>
        <taxon>Anguilla</taxon>
    </lineage>
</organism>